<protein>
    <submittedName>
        <fullName evidence="1">Uncharacterized protein</fullName>
    </submittedName>
</protein>
<evidence type="ECO:0000313" key="1">
    <source>
        <dbReference type="EMBL" id="CAG7580040.1"/>
    </source>
</evidence>
<sequence length="142" mass="17430">MKIFELNNYKKELDKKIREERKKIHKYLFDNGVFDILHFECKPLMEYKATRDNDFNYWQYGDTNLSSFIHVKDDNKIKFEFTKYIDGYEEEYIELILSEEELNDPKLLINKSIEKMGEYLLDKLTDHITKDQFREIRLKQIL</sequence>
<accession>A0A8D9C8J5</accession>
<name>A0A8D9C8J5_9VIRU</name>
<gene>
    <name evidence="1" type="ORF">SLAVMIC_00218</name>
</gene>
<organism evidence="1">
    <name type="scientific">uncultured marine phage</name>
    <dbReference type="NCBI Taxonomy" id="707152"/>
    <lineage>
        <taxon>Viruses</taxon>
        <taxon>environmental samples</taxon>
    </lineage>
</organism>
<reference evidence="1" key="1">
    <citation type="submission" date="2021-06" db="EMBL/GenBank/DDBJ databases">
        <authorList>
            <person name="Gannon L."/>
            <person name="Redgwell R T."/>
            <person name="Michniewski S."/>
            <person name="Harrison D C."/>
            <person name="Millard A."/>
        </authorList>
    </citation>
    <scope>NUCLEOTIDE SEQUENCE</scope>
</reference>
<dbReference type="EMBL" id="OU342829">
    <property type="protein sequence ID" value="CAG7580040.1"/>
    <property type="molecule type" value="Genomic_DNA"/>
</dbReference>
<proteinExistence type="predicted"/>